<feature type="compositionally biased region" description="Low complexity" evidence="6">
    <location>
        <begin position="1287"/>
        <end position="1312"/>
    </location>
</feature>
<accession>A0A7C4LN33</accession>
<evidence type="ECO:0000313" key="9">
    <source>
        <dbReference type="EMBL" id="HGT39197.1"/>
    </source>
</evidence>
<dbReference type="PANTHER" id="PTHR30332:SF24">
    <property type="entry name" value="SECRETIN GSPD-RELATED"/>
    <property type="match status" value="1"/>
</dbReference>
<dbReference type="GO" id="GO:0009306">
    <property type="term" value="P:protein secretion"/>
    <property type="evidence" value="ECO:0007669"/>
    <property type="project" value="InterPro"/>
</dbReference>
<feature type="domain" description="Type II/III secretion system secretin-like" evidence="7">
    <location>
        <begin position="1048"/>
        <end position="1222"/>
    </location>
</feature>
<dbReference type="GO" id="GO:0009279">
    <property type="term" value="C:cell outer membrane"/>
    <property type="evidence" value="ECO:0007669"/>
    <property type="project" value="UniProtKB-SubCell"/>
</dbReference>
<feature type="compositionally biased region" description="Pro residues" evidence="6">
    <location>
        <begin position="1277"/>
        <end position="1286"/>
    </location>
</feature>
<evidence type="ECO:0000256" key="3">
    <source>
        <dbReference type="ARBA" id="ARBA00023136"/>
    </source>
</evidence>
<dbReference type="InterPro" id="IPR004846">
    <property type="entry name" value="T2SS/T3SS_dom"/>
</dbReference>
<keyword evidence="3" id="KW-0472">Membrane</keyword>
<feature type="region of interest" description="Disordered" evidence="6">
    <location>
        <begin position="385"/>
        <end position="418"/>
    </location>
</feature>
<dbReference type="GO" id="GO:0015627">
    <property type="term" value="C:type II protein secretion system complex"/>
    <property type="evidence" value="ECO:0007669"/>
    <property type="project" value="TreeGrafter"/>
</dbReference>
<keyword evidence="5" id="KW-0813">Transport</keyword>
<proteinExistence type="inferred from homology"/>
<keyword evidence="2" id="KW-0732">Signal</keyword>
<dbReference type="PRINTS" id="PR00811">
    <property type="entry name" value="BCTERIALGSPD"/>
</dbReference>
<dbReference type="Gene3D" id="3.30.1370.120">
    <property type="match status" value="5"/>
</dbReference>
<sequence>MRQPSFDSDCRPRSVLEWFRRRCRPLPWVLSASLVGTTLPDARTWSAEPDMTPSWLAQPGQPTKNVDGAAPTAAPQVKLNYTAATWEKVLKDLAEQTGSQLIADRVPAGRYSRRDKTLYSRGDAVRIINREIEPMGFRVIEKGQYLIVLDLPSQRPRYQPPTVPKPTHHTAATPPENPPPTHVPQRQFSQVTPVPQPSAPAPQSQASVAERKSPRGGAGGPAGTGIRQASHEQPHDPPAGRRHVLEAEGDDAADGESGASTVVVFRARYQKATELAKRVYRLFRDRAELVDVGRNGLPAFRVRKIGGAAAAAPVLFTVSIDAEKEELLIDARSAEADALLKLLRRLDTLEEEPIQLVSSTKSVCTVAPQLPAEFARLRAQRERQEGLTVAQAGQPRGGDPPPMATGQQLPAEGPPARGPLEEVVGNVKAEVAIEAIPDLGVIIIKGNEADVAQVMKVIRELERLSENTAPTVHLLFLKHVNSEALAELLTTVYESLAKFPGKATQPRQNVAILPVSKPNAILIVAPASDMESILDLADQLDMPVDPLTEFEVFPLKAAIASRVVEKLEALYQEPVGLGARILIQADERSNSVIVRAKPSDLDEIAALIKKIDREQTDTVSQVKVFTLKNAVATEMAAILNTAIQSVLSPPQNQGASQVFGTQGFGAAGGQVAEEFRDVPSTVLEILAPGAEGQKRLRSGILANIRITPNPQANSLIVSAPEASLALIEQLIKALDQPTGLVAEIKVFTLANADATVIVQQLQGLFNAQVTGGAGQAGVQRQQQLGIQVAGAEDASSGLIPLKFSVDTRTNSVIAIGAADSLRVVEALMLRLDESDIRDRKQSVYRLKNSPATNIANSVTQFLTSQQQLAQQDPNLFSTVEQLEREVIVVAEPVSNSLLISATPRYYDEILNLIKKLDEQPQQVIMQALIVEVELEDTDEFGVEMGFQDSILFDRSLVDSANTYTTTTTTTQNNTTVTQTNIISQAASPGFLFNNPSIPLGNNVSGTNTNAVGTQGLSNFSLGRVNGDLGFGGLVLSASSESVSLLLRALAQNRQVRVLSRPQVRAMDNQVALIQQGQNVPIVNGVQITANGLANPSVVRDDAGVILEVTPRISPDGNIVMAIRAEKSQYNLSPGSGVPIFVDANTGNVIESPVKDISIAQTTISVPNGQTVVLGGLITTRTDNIHRRVPWLGDIPVVGWAFRYDFVKTRRTELLIFLTPRIITDEAYSEHIKEVEMARIHFIECEAEELHGPLRGIPSEEQLFDGQVPQPGSTLVPSPTPPPPPAAAPADPAASLPPLNSPYVPVPTSTTPLVPDPVPARLPAPSDTTSGLLPPPQSRASAKPSPDRQVVQAHLDAAEPAATVKIHKSANGAQEPPAAVRLGKQSSTKTSWFRRN</sequence>
<dbReference type="PANTHER" id="PTHR30332">
    <property type="entry name" value="PROBABLE GENERAL SECRETION PATHWAY PROTEIN D"/>
    <property type="match status" value="1"/>
</dbReference>
<gene>
    <name evidence="9" type="ORF">ENS64_08040</name>
</gene>
<feature type="domain" description="NolW-like" evidence="8">
    <location>
        <begin position="551"/>
        <end position="615"/>
    </location>
</feature>
<dbReference type="EMBL" id="DSVQ01000012">
    <property type="protein sequence ID" value="HGT39197.1"/>
    <property type="molecule type" value="Genomic_DNA"/>
</dbReference>
<dbReference type="InterPro" id="IPR005644">
    <property type="entry name" value="NolW-like"/>
</dbReference>
<feature type="region of interest" description="Disordered" evidence="6">
    <location>
        <begin position="157"/>
        <end position="242"/>
    </location>
</feature>
<comment type="subcellular location">
    <subcellularLocation>
        <location evidence="5">Cell outer membrane</location>
    </subcellularLocation>
    <subcellularLocation>
        <location evidence="1">Membrane</location>
    </subcellularLocation>
</comment>
<evidence type="ECO:0000256" key="6">
    <source>
        <dbReference type="SAM" id="MobiDB-lite"/>
    </source>
</evidence>
<comment type="similarity">
    <text evidence="4">Belongs to the bacterial secretin family.</text>
</comment>
<dbReference type="InterPro" id="IPR050810">
    <property type="entry name" value="Bact_Secretion_Sys_Channel"/>
</dbReference>
<feature type="domain" description="NolW-like" evidence="8">
    <location>
        <begin position="843"/>
        <end position="922"/>
    </location>
</feature>
<dbReference type="InterPro" id="IPR038591">
    <property type="entry name" value="NolW-like_sf"/>
</dbReference>
<evidence type="ECO:0000259" key="8">
    <source>
        <dbReference type="Pfam" id="PF03958"/>
    </source>
</evidence>
<evidence type="ECO:0000256" key="1">
    <source>
        <dbReference type="ARBA" id="ARBA00004370"/>
    </source>
</evidence>
<evidence type="ECO:0000256" key="5">
    <source>
        <dbReference type="RuleBase" id="RU004004"/>
    </source>
</evidence>
<comment type="caution">
    <text evidence="9">The sequence shown here is derived from an EMBL/GenBank/DDBJ whole genome shotgun (WGS) entry which is preliminary data.</text>
</comment>
<evidence type="ECO:0008006" key="10">
    <source>
        <dbReference type="Google" id="ProtNLM"/>
    </source>
</evidence>
<dbReference type="Pfam" id="PF00263">
    <property type="entry name" value="Secretin"/>
    <property type="match status" value="1"/>
</dbReference>
<evidence type="ECO:0000256" key="2">
    <source>
        <dbReference type="ARBA" id="ARBA00022729"/>
    </source>
</evidence>
<protein>
    <recommendedName>
        <fullName evidence="10">Type II secretion system protein GspD</fullName>
    </recommendedName>
</protein>
<feature type="region of interest" description="Disordered" evidence="6">
    <location>
        <begin position="1256"/>
        <end position="1395"/>
    </location>
</feature>
<name>A0A7C4LN33_9PLAN</name>
<evidence type="ECO:0000259" key="7">
    <source>
        <dbReference type="Pfam" id="PF00263"/>
    </source>
</evidence>
<dbReference type="Pfam" id="PF03958">
    <property type="entry name" value="Secretin_N"/>
    <property type="match status" value="3"/>
</dbReference>
<evidence type="ECO:0000256" key="4">
    <source>
        <dbReference type="RuleBase" id="RU004003"/>
    </source>
</evidence>
<feature type="domain" description="NolW-like" evidence="8">
    <location>
        <begin position="622"/>
        <end position="737"/>
    </location>
</feature>
<organism evidence="9">
    <name type="scientific">Schlesneria paludicola</name>
    <dbReference type="NCBI Taxonomy" id="360056"/>
    <lineage>
        <taxon>Bacteria</taxon>
        <taxon>Pseudomonadati</taxon>
        <taxon>Planctomycetota</taxon>
        <taxon>Planctomycetia</taxon>
        <taxon>Planctomycetales</taxon>
        <taxon>Planctomycetaceae</taxon>
        <taxon>Schlesneria</taxon>
    </lineage>
</organism>
<dbReference type="InterPro" id="IPR001775">
    <property type="entry name" value="GspD/PilQ"/>
</dbReference>
<feature type="compositionally biased region" description="Polar residues" evidence="6">
    <location>
        <begin position="1383"/>
        <end position="1395"/>
    </location>
</feature>
<reference evidence="9" key="1">
    <citation type="journal article" date="2020" name="mSystems">
        <title>Genome- and Community-Level Interaction Insights into Carbon Utilization and Element Cycling Functions of Hydrothermarchaeota in Hydrothermal Sediment.</title>
        <authorList>
            <person name="Zhou Z."/>
            <person name="Liu Y."/>
            <person name="Xu W."/>
            <person name="Pan J."/>
            <person name="Luo Z.H."/>
            <person name="Li M."/>
        </authorList>
    </citation>
    <scope>NUCLEOTIDE SEQUENCE [LARGE SCALE GENOMIC DNA]</scope>
    <source>
        <strain evidence="9">SpSt-508</strain>
    </source>
</reference>
<feature type="compositionally biased region" description="Basic and acidic residues" evidence="6">
    <location>
        <begin position="229"/>
        <end position="242"/>
    </location>
</feature>